<organism evidence="1 2">
    <name type="scientific">Treponema vincentii</name>
    <dbReference type="NCBI Taxonomy" id="69710"/>
    <lineage>
        <taxon>Bacteria</taxon>
        <taxon>Pseudomonadati</taxon>
        <taxon>Spirochaetota</taxon>
        <taxon>Spirochaetia</taxon>
        <taxon>Spirochaetales</taxon>
        <taxon>Treponemataceae</taxon>
        <taxon>Treponema</taxon>
    </lineage>
</organism>
<name>A0A6P1XYF8_9SPIR</name>
<reference evidence="1 2" key="1">
    <citation type="submission" date="2020-01" db="EMBL/GenBank/DDBJ databases">
        <title>Complete genome sequence of a human oral phylogroup 1 Treponema sp. strain ATCC 700766, originally isolated from periodontitis dental plaque.</title>
        <authorList>
            <person name="Chan Y."/>
            <person name="Huo Y.-B."/>
            <person name="Yu X.-L."/>
            <person name="Zeng H."/>
            <person name="Leung W.-K."/>
            <person name="Watt R.M."/>
        </authorList>
    </citation>
    <scope>NUCLEOTIDE SEQUENCE [LARGE SCALE GENOMIC DNA]</scope>
    <source>
        <strain evidence="1 2">OMZ 804</strain>
    </source>
</reference>
<dbReference type="Proteomes" id="UP000464374">
    <property type="component" value="Chromosome"/>
</dbReference>
<evidence type="ECO:0000313" key="2">
    <source>
        <dbReference type="Proteomes" id="UP000464374"/>
    </source>
</evidence>
<gene>
    <name evidence="1" type="ORF">GWP43_01150</name>
</gene>
<protein>
    <submittedName>
        <fullName evidence="1">Uncharacterized protein</fullName>
    </submittedName>
</protein>
<sequence length="63" mass="7287">MILLRTTDIRVGTEKKTPREQSRSDKKIGVVWCSGADRRSFEASAVLFLRQKLLHQMLQKQSL</sequence>
<accession>A0A6P1XYF8</accession>
<dbReference type="AlphaFoldDB" id="A0A6P1XYF8"/>
<dbReference type="KEGG" id="trz:GWP43_01150"/>
<proteinExistence type="predicted"/>
<dbReference type="RefSeq" id="WP_162662093.1">
    <property type="nucleotide sequence ID" value="NZ_CP048020.1"/>
</dbReference>
<dbReference type="EMBL" id="CP048020">
    <property type="protein sequence ID" value="QHX42284.1"/>
    <property type="molecule type" value="Genomic_DNA"/>
</dbReference>
<evidence type="ECO:0000313" key="1">
    <source>
        <dbReference type="EMBL" id="QHX42284.1"/>
    </source>
</evidence>